<feature type="domain" description="NB-ARC" evidence="3">
    <location>
        <begin position="193"/>
        <end position="285"/>
    </location>
</feature>
<reference evidence="6 7" key="1">
    <citation type="submission" date="2024-01" db="EMBL/GenBank/DDBJ databases">
        <title>Genome assemblies of Stephania.</title>
        <authorList>
            <person name="Yang L."/>
        </authorList>
    </citation>
    <scope>NUCLEOTIDE SEQUENCE [LARGE SCALE GENOMIC DNA]</scope>
    <source>
        <strain evidence="6">YNDBR</strain>
        <tissue evidence="6">Leaf</tissue>
    </source>
</reference>
<dbReference type="InterPro" id="IPR058922">
    <property type="entry name" value="WHD_DRP"/>
</dbReference>
<dbReference type="PANTHER" id="PTHR23155">
    <property type="entry name" value="DISEASE RESISTANCE PROTEIN RP"/>
    <property type="match status" value="1"/>
</dbReference>
<dbReference type="InterPro" id="IPR032675">
    <property type="entry name" value="LRR_dom_sf"/>
</dbReference>
<comment type="caution">
    <text evidence="6">The sequence shown here is derived from an EMBL/GenBank/DDBJ whole genome shotgun (WGS) entry which is preliminary data.</text>
</comment>
<dbReference type="Proteomes" id="UP001420932">
    <property type="component" value="Unassembled WGS sequence"/>
</dbReference>
<dbReference type="InterPro" id="IPR042197">
    <property type="entry name" value="Apaf_helical"/>
</dbReference>
<evidence type="ECO:0000256" key="2">
    <source>
        <dbReference type="ARBA" id="ARBA00022821"/>
    </source>
</evidence>
<feature type="domain" description="Disease resistance R13L4/SHOC-2-like LRR" evidence="5">
    <location>
        <begin position="507"/>
        <end position="684"/>
    </location>
</feature>
<proteinExistence type="predicted"/>
<organism evidence="6 7">
    <name type="scientific">Stephania yunnanensis</name>
    <dbReference type="NCBI Taxonomy" id="152371"/>
    <lineage>
        <taxon>Eukaryota</taxon>
        <taxon>Viridiplantae</taxon>
        <taxon>Streptophyta</taxon>
        <taxon>Embryophyta</taxon>
        <taxon>Tracheophyta</taxon>
        <taxon>Spermatophyta</taxon>
        <taxon>Magnoliopsida</taxon>
        <taxon>Ranunculales</taxon>
        <taxon>Menispermaceae</taxon>
        <taxon>Menispermoideae</taxon>
        <taxon>Cissampelideae</taxon>
        <taxon>Stephania</taxon>
    </lineage>
</organism>
<dbReference type="Gene3D" id="1.10.10.10">
    <property type="entry name" value="Winged helix-like DNA-binding domain superfamily/Winged helix DNA-binding domain"/>
    <property type="match status" value="1"/>
</dbReference>
<evidence type="ECO:0000313" key="6">
    <source>
        <dbReference type="EMBL" id="KAK9122006.1"/>
    </source>
</evidence>
<evidence type="ECO:0000259" key="3">
    <source>
        <dbReference type="Pfam" id="PF00931"/>
    </source>
</evidence>
<dbReference type="Gene3D" id="1.10.8.430">
    <property type="entry name" value="Helical domain of apoptotic protease-activating factors"/>
    <property type="match status" value="1"/>
</dbReference>
<dbReference type="InterPro" id="IPR027417">
    <property type="entry name" value="P-loop_NTPase"/>
</dbReference>
<keyword evidence="1" id="KW-0677">Repeat</keyword>
<evidence type="ECO:0000259" key="4">
    <source>
        <dbReference type="Pfam" id="PF23559"/>
    </source>
</evidence>
<evidence type="ECO:0000259" key="5">
    <source>
        <dbReference type="Pfam" id="PF23598"/>
    </source>
</evidence>
<evidence type="ECO:0000313" key="7">
    <source>
        <dbReference type="Proteomes" id="UP001420932"/>
    </source>
</evidence>
<gene>
    <name evidence="6" type="ORF">Syun_019623</name>
</gene>
<feature type="domain" description="Disease resistance protein winged helix" evidence="4">
    <location>
        <begin position="371"/>
        <end position="441"/>
    </location>
</feature>
<evidence type="ECO:0000256" key="1">
    <source>
        <dbReference type="ARBA" id="ARBA00022737"/>
    </source>
</evidence>
<dbReference type="InterPro" id="IPR036388">
    <property type="entry name" value="WH-like_DNA-bd_sf"/>
</dbReference>
<dbReference type="PANTHER" id="PTHR23155:SF1185">
    <property type="entry name" value="DISEASE RESISTANCE RPP8-LIKE PROTEIN 3-RELATED"/>
    <property type="match status" value="1"/>
</dbReference>
<dbReference type="GO" id="GO:0043531">
    <property type="term" value="F:ADP binding"/>
    <property type="evidence" value="ECO:0007669"/>
    <property type="project" value="InterPro"/>
</dbReference>
<dbReference type="Gene3D" id="3.40.50.300">
    <property type="entry name" value="P-loop containing nucleotide triphosphate hydrolases"/>
    <property type="match status" value="1"/>
</dbReference>
<name>A0AAP0NZK9_9MAGN</name>
<accession>A0AAP0NZK9</accession>
<sequence>MKTLGEQLNVSLVKADELQARDKDVNRREWMLQVRDAVCEIEVIMDMFDLEERLWKYHSFILRCAFIPRRWARLCRISDKILQIKPKIEGLITQKEKHVAGKASTSSSSTSSSLDPTRRFRRVLHNTKENFAMVGMERAKGTLMGELVKEDVERRVVPIVGMPGSGKTTLAKHVYISDDTKRHFDCCTWADMKKKMAEEEIMGKLNNFLENKRYLVVLDDLWTQQAWDDFEKAFPNGKSGSKVMLTSRNERLAAYADPRSQPVVPEMLSEKESWDLFCNRTFNNADPPGDFPQDLKHCGEKMVKKCGGLPLAIVVLGGLLSTKRRLIHEWESVLRNINWKLGKEERLRSIIDLSYDDLPYYLKSCFLYTSLFPEDFRIKRRRLIGVWIAEGYIRQEGEETLHEAAENALMELISRGMVQVEEMNSLGRVKSCRLHDVLRDFSIVKAKEDGFGEVMSSIKKSLCPQLGVHYFLGKGDFKGFDIVSIRTILEQVATYNKHARSILFMFDVHESFIREMPTFNEVKLLRVLDLEGLSAICEFPKEIGNLIHLRYLGMRHIYVTGPIPCTIGNLQKLQTLDLYGMHGLNNGNASMPDVLWKMEELRILCLPFVITKQKQLRMDNLRNLHTLKGVEVGSWMKKNTSTFTNVVKLNVRARSREEVSEVIAFVDGLASLQCLSIWCSLFMARRKYFQRCHYNLVALIASNLSN</sequence>
<keyword evidence="2" id="KW-0611">Plant defense</keyword>
<dbReference type="Pfam" id="PF23598">
    <property type="entry name" value="LRR_14"/>
    <property type="match status" value="1"/>
</dbReference>
<dbReference type="InterPro" id="IPR044974">
    <property type="entry name" value="Disease_R_plants"/>
</dbReference>
<evidence type="ECO:0008006" key="8">
    <source>
        <dbReference type="Google" id="ProtNLM"/>
    </source>
</evidence>
<dbReference type="SUPFAM" id="SSF52540">
    <property type="entry name" value="P-loop containing nucleoside triphosphate hydrolases"/>
    <property type="match status" value="1"/>
</dbReference>
<dbReference type="AlphaFoldDB" id="A0AAP0NZK9"/>
<dbReference type="Gene3D" id="3.80.10.10">
    <property type="entry name" value="Ribonuclease Inhibitor"/>
    <property type="match status" value="1"/>
</dbReference>
<dbReference type="InterPro" id="IPR055414">
    <property type="entry name" value="LRR_R13L4/SHOC2-like"/>
</dbReference>
<dbReference type="FunFam" id="1.10.10.10:FF:000322">
    <property type="entry name" value="Probable disease resistance protein At1g63360"/>
    <property type="match status" value="1"/>
</dbReference>
<dbReference type="FunFam" id="1.10.8.430:FF:000003">
    <property type="entry name" value="Probable disease resistance protein At5g66910"/>
    <property type="match status" value="1"/>
</dbReference>
<keyword evidence="7" id="KW-1185">Reference proteome</keyword>
<protein>
    <recommendedName>
        <fullName evidence="8">NB-ARC domain-containing protein</fullName>
    </recommendedName>
</protein>
<dbReference type="PRINTS" id="PR00364">
    <property type="entry name" value="DISEASERSIST"/>
</dbReference>
<dbReference type="Pfam" id="PF00931">
    <property type="entry name" value="NB-ARC"/>
    <property type="match status" value="1"/>
</dbReference>
<dbReference type="InterPro" id="IPR002182">
    <property type="entry name" value="NB-ARC"/>
</dbReference>
<dbReference type="SUPFAM" id="SSF52058">
    <property type="entry name" value="L domain-like"/>
    <property type="match status" value="1"/>
</dbReference>
<dbReference type="Pfam" id="PF23559">
    <property type="entry name" value="WHD_DRP"/>
    <property type="match status" value="1"/>
</dbReference>
<dbReference type="GO" id="GO:0098542">
    <property type="term" value="P:defense response to other organism"/>
    <property type="evidence" value="ECO:0007669"/>
    <property type="project" value="TreeGrafter"/>
</dbReference>
<dbReference type="EMBL" id="JBBNAF010000008">
    <property type="protein sequence ID" value="KAK9122006.1"/>
    <property type="molecule type" value="Genomic_DNA"/>
</dbReference>